<keyword evidence="3" id="KW-0540">Nuclease</keyword>
<dbReference type="Gene3D" id="3.60.10.10">
    <property type="entry name" value="Endonuclease/exonuclease/phosphatase"/>
    <property type="match status" value="1"/>
</dbReference>
<keyword evidence="4" id="KW-1185">Reference proteome</keyword>
<dbReference type="PANTHER" id="PTHR12121:SF36">
    <property type="entry name" value="ENDONUCLEASE_EXONUCLEASE_PHOSPHATASE DOMAIN-CONTAINING PROTEIN"/>
    <property type="match status" value="1"/>
</dbReference>
<dbReference type="InterPro" id="IPR036691">
    <property type="entry name" value="Endo/exonu/phosph_ase_sf"/>
</dbReference>
<keyword evidence="1" id="KW-0732">Signal</keyword>
<feature type="signal peptide" evidence="1">
    <location>
        <begin position="1"/>
        <end position="18"/>
    </location>
</feature>
<accession>A0A9X3CYQ4</accession>
<evidence type="ECO:0000313" key="4">
    <source>
        <dbReference type="Proteomes" id="UP001148482"/>
    </source>
</evidence>
<sequence length="289" mass="33381">MKNLLIIAMVLLTINVTAQNNNGNLIVASYNIRWNSSEDGINIWENRKDWLTKSIKFFELDIVGAQEVTHTQLKDMESLLPGFEVVGEGREGGEKGEYSPIFYRKDRFELLDSSTFWLSETPDKTASKGWDAALPRIVTWARFRDKKAGETFYFFNTHFDHRGKAARKNSAELIGKRMQAIAGEEQVILTGDFNTAPDSEPYNVLLDNKLEDTFSNLPEEQIYSPGYTFNSWDVEASGDRYRIDYVFYKGKKLQPEKYHVLDGQRGRWFISDHFPVIAKFIWKKSLDCN</sequence>
<dbReference type="EMBL" id="JAPJDA010000021">
    <property type="protein sequence ID" value="MCX2839065.1"/>
    <property type="molecule type" value="Genomic_DNA"/>
</dbReference>
<dbReference type="PANTHER" id="PTHR12121">
    <property type="entry name" value="CARBON CATABOLITE REPRESSOR PROTEIN 4"/>
    <property type="match status" value="1"/>
</dbReference>
<dbReference type="CDD" id="cd09083">
    <property type="entry name" value="EEP-1"/>
    <property type="match status" value="1"/>
</dbReference>
<comment type="caution">
    <text evidence="3">The sequence shown here is derived from an EMBL/GenBank/DDBJ whole genome shotgun (WGS) entry which is preliminary data.</text>
</comment>
<dbReference type="InterPro" id="IPR005135">
    <property type="entry name" value="Endo/exonuclease/phosphatase"/>
</dbReference>
<dbReference type="GO" id="GO:0000175">
    <property type="term" value="F:3'-5'-RNA exonuclease activity"/>
    <property type="evidence" value="ECO:0007669"/>
    <property type="project" value="TreeGrafter"/>
</dbReference>
<dbReference type="AlphaFoldDB" id="A0A9X3CYQ4"/>
<protein>
    <submittedName>
        <fullName evidence="3">Endonuclease/exonuclease/phosphatase family protein</fullName>
    </submittedName>
</protein>
<dbReference type="InterPro" id="IPR050410">
    <property type="entry name" value="CCR4/nocturin_mRNA_transcr"/>
</dbReference>
<dbReference type="SUPFAM" id="SSF56219">
    <property type="entry name" value="DNase I-like"/>
    <property type="match status" value="1"/>
</dbReference>
<evidence type="ECO:0000256" key="1">
    <source>
        <dbReference type="SAM" id="SignalP"/>
    </source>
</evidence>
<feature type="domain" description="Endonuclease/exonuclease/phosphatase" evidence="2">
    <location>
        <begin position="29"/>
        <end position="273"/>
    </location>
</feature>
<feature type="chain" id="PRO_5040816413" evidence="1">
    <location>
        <begin position="19"/>
        <end position="289"/>
    </location>
</feature>
<dbReference type="Pfam" id="PF03372">
    <property type="entry name" value="Exo_endo_phos"/>
    <property type="match status" value="1"/>
</dbReference>
<reference evidence="3" key="1">
    <citation type="submission" date="2022-11" db="EMBL/GenBank/DDBJ databases">
        <title>Salinimicrobium profundisediminis sp. nov., isolated from deep-sea sediment of the Mariana Trench.</title>
        <authorList>
            <person name="Fu H."/>
        </authorList>
    </citation>
    <scope>NUCLEOTIDE SEQUENCE</scope>
    <source>
        <strain evidence="3">MT39</strain>
    </source>
</reference>
<dbReference type="RefSeq" id="WP_266070379.1">
    <property type="nucleotide sequence ID" value="NZ_JAPJDA010000021.1"/>
</dbReference>
<proteinExistence type="predicted"/>
<dbReference type="GO" id="GO:0004519">
    <property type="term" value="F:endonuclease activity"/>
    <property type="evidence" value="ECO:0007669"/>
    <property type="project" value="UniProtKB-KW"/>
</dbReference>
<keyword evidence="3" id="KW-0378">Hydrolase</keyword>
<evidence type="ECO:0000259" key="2">
    <source>
        <dbReference type="Pfam" id="PF03372"/>
    </source>
</evidence>
<gene>
    <name evidence="3" type="ORF">OQ279_12990</name>
</gene>
<dbReference type="Proteomes" id="UP001148482">
    <property type="component" value="Unassembled WGS sequence"/>
</dbReference>
<keyword evidence="3" id="KW-0255">Endonuclease</keyword>
<evidence type="ECO:0000313" key="3">
    <source>
        <dbReference type="EMBL" id="MCX2839065.1"/>
    </source>
</evidence>
<name>A0A9X3CYQ4_9FLAO</name>
<organism evidence="3 4">
    <name type="scientific">Salinimicrobium profundisediminis</name>
    <dbReference type="NCBI Taxonomy" id="2994553"/>
    <lineage>
        <taxon>Bacteria</taxon>
        <taxon>Pseudomonadati</taxon>
        <taxon>Bacteroidota</taxon>
        <taxon>Flavobacteriia</taxon>
        <taxon>Flavobacteriales</taxon>
        <taxon>Flavobacteriaceae</taxon>
        <taxon>Salinimicrobium</taxon>
    </lineage>
</organism>